<dbReference type="AlphaFoldDB" id="A0ABD0WEE1"/>
<feature type="region of interest" description="Disordered" evidence="1">
    <location>
        <begin position="688"/>
        <end position="711"/>
    </location>
</feature>
<keyword evidence="3" id="KW-1185">Reference proteome</keyword>
<reference evidence="2 3" key="1">
    <citation type="submission" date="2024-06" db="EMBL/GenBank/DDBJ databases">
        <authorList>
            <person name="Pan Q."/>
            <person name="Wen M."/>
            <person name="Jouanno E."/>
            <person name="Zahm M."/>
            <person name="Klopp C."/>
            <person name="Cabau C."/>
            <person name="Louis A."/>
            <person name="Berthelot C."/>
            <person name="Parey E."/>
            <person name="Roest Crollius H."/>
            <person name="Montfort J."/>
            <person name="Robinson-Rechavi M."/>
            <person name="Bouchez O."/>
            <person name="Lampietro C."/>
            <person name="Lopez Roques C."/>
            <person name="Donnadieu C."/>
            <person name="Postlethwait J."/>
            <person name="Bobe J."/>
            <person name="Verreycken H."/>
            <person name="Guiguen Y."/>
        </authorList>
    </citation>
    <scope>NUCLEOTIDE SEQUENCE [LARGE SCALE GENOMIC DNA]</scope>
    <source>
        <strain evidence="2">Up_M1</strain>
        <tissue evidence="2">Testis</tissue>
    </source>
</reference>
<organism evidence="2 3">
    <name type="scientific">Umbra pygmaea</name>
    <name type="common">Eastern mudminnow</name>
    <dbReference type="NCBI Taxonomy" id="75934"/>
    <lineage>
        <taxon>Eukaryota</taxon>
        <taxon>Metazoa</taxon>
        <taxon>Chordata</taxon>
        <taxon>Craniata</taxon>
        <taxon>Vertebrata</taxon>
        <taxon>Euteleostomi</taxon>
        <taxon>Actinopterygii</taxon>
        <taxon>Neopterygii</taxon>
        <taxon>Teleostei</taxon>
        <taxon>Protacanthopterygii</taxon>
        <taxon>Esociformes</taxon>
        <taxon>Umbridae</taxon>
        <taxon>Umbra</taxon>
    </lineage>
</organism>
<gene>
    <name evidence="2" type="ORF">UPYG_G00335210</name>
</gene>
<proteinExistence type="predicted"/>
<feature type="region of interest" description="Disordered" evidence="1">
    <location>
        <begin position="234"/>
        <end position="259"/>
    </location>
</feature>
<name>A0ABD0WEE1_UMBPY</name>
<evidence type="ECO:0000313" key="3">
    <source>
        <dbReference type="Proteomes" id="UP001557470"/>
    </source>
</evidence>
<evidence type="ECO:0000256" key="1">
    <source>
        <dbReference type="SAM" id="MobiDB-lite"/>
    </source>
</evidence>
<evidence type="ECO:0000313" key="2">
    <source>
        <dbReference type="EMBL" id="KAL0962062.1"/>
    </source>
</evidence>
<comment type="caution">
    <text evidence="2">The sequence shown here is derived from an EMBL/GenBank/DDBJ whole genome shotgun (WGS) entry which is preliminary data.</text>
</comment>
<accession>A0ABD0WEE1</accession>
<dbReference type="EMBL" id="JAGEUA010000011">
    <property type="protein sequence ID" value="KAL0962062.1"/>
    <property type="molecule type" value="Genomic_DNA"/>
</dbReference>
<protein>
    <submittedName>
        <fullName evidence="2">Uncharacterized protein</fullName>
    </submittedName>
</protein>
<dbReference type="Proteomes" id="UP001557470">
    <property type="component" value="Unassembled WGS sequence"/>
</dbReference>
<feature type="region of interest" description="Disordered" evidence="1">
    <location>
        <begin position="320"/>
        <end position="341"/>
    </location>
</feature>
<sequence>MQLESHKVVCGQSMLSNSLRVYLNNKTRLQPIIGLSCVTECVQLSGESDAMYLCEVCVCRLSKTDVRSHIMGSLHRYNYIKVKYPHFVSEWKLNPELSKLAWPLMEMAQILEKREGSGDIQVLKLETAMYEKMTSNSESDALILLRAIRAEQKQKDLQSQSEKPLAQSEYLSIQSQGTVMSPRTDSVQPEKPALQVDKQTIVLENPTALSQNSSGILASSVLYPSLSVQSELNSEDGVVPHRTGAPVKRPASTLPWPHDNGLPLTPDNTAGGQMLLGGGEGPGLEEVPAKPNGCEPVFKVSLSLTDGPLLVERNSFSLEPYPASPGSPKNTPIQSPVEGVSPQPPVTALHLVGQTVNRVVTRPQYKHTAIARLGPVLSDQQPTREECMYKEEEPGFNDSFYLRRDQRRNNHLSEVFRFTDTNFYQGAENLSIGPLMDNNKQGKEMGNICHFSAGKSLAEDDREPDLLYYPGERLAEGGYSSGAMYQSGERSSDRQYLTEEITTDNGNATGVCEWPEEQETEQCRDEIQKGYGLVVEFMVKKQRRGKRRRKMENFYDQQYFQRQPPQQHLVQGFTSTGKETVGHHMGDTADPSWAQWSGPECGGAGTCEGSDTYRREPQGYVTQPRPDSYTPPPEGHRMNFNPYQAASNSFRSIPGPYCFSSNPDAFEPQLLPYPHHSLAPGVGPLPQHLGYEGPPTPHYPQHSMDGCGPPLPVSSPIPSHYSFREDYRGHRPAMVKWDSSESPWF</sequence>